<dbReference type="InterPro" id="IPR014914">
    <property type="entry name" value="RES_dom"/>
</dbReference>
<reference evidence="2 3" key="1">
    <citation type="submission" date="2018-02" db="EMBL/GenBank/DDBJ databases">
        <title>Five New Genomes of Indian Photorhabdus Isolates TSA.</title>
        <authorList>
            <person name="Dubay B."/>
            <person name="Somvanshi V.S."/>
        </authorList>
    </citation>
    <scope>NUCLEOTIDE SEQUENCE [LARGE SCALE GENOMIC DNA]</scope>
    <source>
        <strain evidence="2 3">H1</strain>
    </source>
</reference>
<dbReference type="EMBL" id="PUWT01000019">
    <property type="protein sequence ID" value="PQQ26942.1"/>
    <property type="molecule type" value="Genomic_DNA"/>
</dbReference>
<evidence type="ECO:0000313" key="2">
    <source>
        <dbReference type="EMBL" id="PQQ26942.1"/>
    </source>
</evidence>
<dbReference type="Proteomes" id="UP000239550">
    <property type="component" value="Unassembled WGS sequence"/>
</dbReference>
<evidence type="ECO:0000259" key="1">
    <source>
        <dbReference type="Pfam" id="PF08808"/>
    </source>
</evidence>
<gene>
    <name evidence="2" type="ORF">C6H66_08105</name>
</gene>
<keyword evidence="3" id="KW-1185">Reference proteome</keyword>
<evidence type="ECO:0000313" key="3">
    <source>
        <dbReference type="Proteomes" id="UP000239550"/>
    </source>
</evidence>
<sequence length="248" mass="29450">MTFTALTSKRSAFFHRIGKSFRCRYKMLPKEILYPDLEKQIREIYKTHTIPTYTPGDWNLKRWQRKEWPSALNFNFGDGRYNSPDNSFRVCYMADRAVTALAESYGRQWHKEGLRFIDESEIRTARICNIRSLRKLVFIDIAKLIGMLHIPLSVMVDESYSVTKRAMACLYELLNNEMDGICYISRHWPTDFCYAVWEKREDRFVDAGMQSLVNYRDSEYMPSTWNEPDISADELLEEVLNFKIIRLE</sequence>
<feature type="domain" description="RES" evidence="1">
    <location>
        <begin position="62"/>
        <end position="207"/>
    </location>
</feature>
<proteinExistence type="predicted"/>
<comment type="caution">
    <text evidence="2">The sequence shown here is derived from an EMBL/GenBank/DDBJ whole genome shotgun (WGS) entry which is preliminary data.</text>
</comment>
<organism evidence="2 3">
    <name type="scientific">Photorhabdus hindustanensis</name>
    <dbReference type="NCBI Taxonomy" id="2918802"/>
    <lineage>
        <taxon>Bacteria</taxon>
        <taxon>Pseudomonadati</taxon>
        <taxon>Pseudomonadota</taxon>
        <taxon>Gammaproteobacteria</taxon>
        <taxon>Enterobacterales</taxon>
        <taxon>Morganellaceae</taxon>
        <taxon>Photorhabdus</taxon>
    </lineage>
</organism>
<accession>A0A2S8Q441</accession>
<dbReference type="AlphaFoldDB" id="A0A2S8Q441"/>
<name>A0A2S8Q441_9GAMM</name>
<protein>
    <submittedName>
        <fullName evidence="2">RES domain-containing protein</fullName>
    </submittedName>
</protein>
<dbReference type="Pfam" id="PF08808">
    <property type="entry name" value="RES"/>
    <property type="match status" value="1"/>
</dbReference>